<dbReference type="InterPro" id="IPR051258">
    <property type="entry name" value="Diverse_Substrate_Transporter"/>
</dbReference>
<feature type="transmembrane region" description="Helical" evidence="7">
    <location>
        <begin position="269"/>
        <end position="288"/>
    </location>
</feature>
<reference evidence="9 10" key="1">
    <citation type="submission" date="2020-07" db="EMBL/GenBank/DDBJ databases">
        <title>Organ Donor 1.</title>
        <authorList>
            <person name="Marsh A.J."/>
            <person name="Azcarate-Peril M.A."/>
        </authorList>
    </citation>
    <scope>NUCLEOTIDE SEQUENCE [LARGE SCALE GENOMIC DNA]</scope>
    <source>
        <strain evidence="9 10">AMC0717</strain>
    </source>
</reference>
<dbReference type="InterPro" id="IPR037185">
    <property type="entry name" value="EmrE-like"/>
</dbReference>
<keyword evidence="4 7" id="KW-0812">Transmembrane</keyword>
<dbReference type="PANTHER" id="PTHR42920">
    <property type="entry name" value="OS03G0707200 PROTEIN-RELATED"/>
    <property type="match status" value="1"/>
</dbReference>
<evidence type="ECO:0000256" key="7">
    <source>
        <dbReference type="SAM" id="Phobius"/>
    </source>
</evidence>
<comment type="subcellular location">
    <subcellularLocation>
        <location evidence="1">Cell membrane</location>
        <topology evidence="1">Multi-pass membrane protein</topology>
    </subcellularLocation>
</comment>
<accession>A0A1I5MW17</accession>
<evidence type="ECO:0000256" key="6">
    <source>
        <dbReference type="ARBA" id="ARBA00023136"/>
    </source>
</evidence>
<keyword evidence="5 7" id="KW-1133">Transmembrane helix</keyword>
<evidence type="ECO:0000256" key="5">
    <source>
        <dbReference type="ARBA" id="ARBA00022989"/>
    </source>
</evidence>
<organism evidence="9 10">
    <name type="scientific">Eubacterium callanderi</name>
    <dbReference type="NCBI Taxonomy" id="53442"/>
    <lineage>
        <taxon>Bacteria</taxon>
        <taxon>Bacillati</taxon>
        <taxon>Bacillota</taxon>
        <taxon>Clostridia</taxon>
        <taxon>Eubacteriales</taxon>
        <taxon>Eubacteriaceae</taxon>
        <taxon>Eubacterium</taxon>
    </lineage>
</organism>
<gene>
    <name evidence="9" type="ORF">H0N91_07930</name>
</gene>
<dbReference type="RefSeq" id="WP_090413934.1">
    <property type="nucleotide sequence ID" value="NZ_CABJAI010000006.1"/>
</dbReference>
<feature type="transmembrane region" description="Helical" evidence="7">
    <location>
        <begin position="97"/>
        <end position="117"/>
    </location>
</feature>
<feature type="transmembrane region" description="Helical" evidence="7">
    <location>
        <begin position="36"/>
        <end position="56"/>
    </location>
</feature>
<evidence type="ECO:0000313" key="9">
    <source>
        <dbReference type="EMBL" id="NZA38072.1"/>
    </source>
</evidence>
<proteinExistence type="inferred from homology"/>
<evidence type="ECO:0000256" key="2">
    <source>
        <dbReference type="ARBA" id="ARBA00007362"/>
    </source>
</evidence>
<dbReference type="AlphaFoldDB" id="A0A1I5MW17"/>
<dbReference type="PANTHER" id="PTHR42920:SF5">
    <property type="entry name" value="EAMA DOMAIN-CONTAINING PROTEIN"/>
    <property type="match status" value="1"/>
</dbReference>
<dbReference type="Pfam" id="PF00892">
    <property type="entry name" value="EamA"/>
    <property type="match status" value="2"/>
</dbReference>
<feature type="domain" description="EamA" evidence="8">
    <location>
        <begin position="13"/>
        <end position="139"/>
    </location>
</feature>
<feature type="transmembrane region" description="Helical" evidence="7">
    <location>
        <begin position="68"/>
        <end position="91"/>
    </location>
</feature>
<feature type="transmembrane region" description="Helical" evidence="7">
    <location>
        <begin position="7"/>
        <end position="24"/>
    </location>
</feature>
<keyword evidence="6 7" id="KW-0472">Membrane</keyword>
<evidence type="ECO:0000256" key="1">
    <source>
        <dbReference type="ARBA" id="ARBA00004651"/>
    </source>
</evidence>
<feature type="transmembrane region" description="Helical" evidence="7">
    <location>
        <begin position="126"/>
        <end position="144"/>
    </location>
</feature>
<feature type="transmembrane region" description="Helical" evidence="7">
    <location>
        <begin position="211"/>
        <end position="231"/>
    </location>
</feature>
<dbReference type="InterPro" id="IPR000620">
    <property type="entry name" value="EamA_dom"/>
</dbReference>
<name>A0A1I5MW17_9FIRM</name>
<dbReference type="EMBL" id="JACCKS010000007">
    <property type="protein sequence ID" value="NZA38072.1"/>
    <property type="molecule type" value="Genomic_DNA"/>
</dbReference>
<evidence type="ECO:0000256" key="4">
    <source>
        <dbReference type="ARBA" id="ARBA00022692"/>
    </source>
</evidence>
<sequence length="291" mass="31592">MMRNSKSMIYGSFIILQCMFWGLGNPVAKIGMETISPFYCLALRFLVAFIICYGLFRKKIKTQVNKNNFKDAVVISIFNAAAFIFSTLALIYSSATIAGFLMALAVIFTPFMAYIVLGRKLKKRTLIFVGLVVLGLYFLCGSQGGFRFGIGELLALLSSISYAATITYSSKHVTNIGPEVLSTIQSGVAAVICFVFAFFLEDGQVLSQVGITGWFAVVYLALGCTVIAYLLQNVALKHLSAVFVSLALCSEPIFTAIFSFFLLGERLTLSGIFGAALIMASIVLASLFNGE</sequence>
<keyword evidence="3" id="KW-1003">Cell membrane</keyword>
<feature type="domain" description="EamA" evidence="8">
    <location>
        <begin position="150"/>
        <end position="286"/>
    </location>
</feature>
<evidence type="ECO:0000313" key="10">
    <source>
        <dbReference type="Proteomes" id="UP000586254"/>
    </source>
</evidence>
<dbReference type="Proteomes" id="UP000586254">
    <property type="component" value="Unassembled WGS sequence"/>
</dbReference>
<comment type="caution">
    <text evidence="9">The sequence shown here is derived from an EMBL/GenBank/DDBJ whole genome shotgun (WGS) entry which is preliminary data.</text>
</comment>
<evidence type="ECO:0000259" key="8">
    <source>
        <dbReference type="Pfam" id="PF00892"/>
    </source>
</evidence>
<dbReference type="GO" id="GO:0005886">
    <property type="term" value="C:plasma membrane"/>
    <property type="evidence" value="ECO:0007669"/>
    <property type="project" value="UniProtKB-SubCell"/>
</dbReference>
<comment type="similarity">
    <text evidence="2">Belongs to the EamA transporter family.</text>
</comment>
<dbReference type="SUPFAM" id="SSF103481">
    <property type="entry name" value="Multidrug resistance efflux transporter EmrE"/>
    <property type="match status" value="2"/>
</dbReference>
<protein>
    <submittedName>
        <fullName evidence="9">DMT family transporter</fullName>
    </submittedName>
</protein>
<evidence type="ECO:0000256" key="3">
    <source>
        <dbReference type="ARBA" id="ARBA00022475"/>
    </source>
</evidence>
<feature type="transmembrane region" description="Helical" evidence="7">
    <location>
        <begin position="180"/>
        <end position="199"/>
    </location>
</feature>
<feature type="transmembrane region" description="Helical" evidence="7">
    <location>
        <begin position="243"/>
        <end position="263"/>
    </location>
</feature>